<comment type="caution">
    <text evidence="10">The sequence shown here is derived from an EMBL/GenBank/DDBJ whole genome shotgun (WGS) entry which is preliminary data.</text>
</comment>
<evidence type="ECO:0008006" key="12">
    <source>
        <dbReference type="Google" id="ProtNLM"/>
    </source>
</evidence>
<dbReference type="EMBL" id="JAGGNH010000004">
    <property type="protein sequence ID" value="KAJ0973684.1"/>
    <property type="molecule type" value="Genomic_DNA"/>
</dbReference>
<dbReference type="InterPro" id="IPR012334">
    <property type="entry name" value="Pectin_lyas_fold"/>
</dbReference>
<dbReference type="Gene3D" id="2.160.20.10">
    <property type="entry name" value="Single-stranded right-handed beta-helix, Pectin lyase-like"/>
    <property type="match status" value="1"/>
</dbReference>
<dbReference type="Proteomes" id="UP001085076">
    <property type="component" value="Miscellaneous, Linkage group lg04"/>
</dbReference>
<evidence type="ECO:0000256" key="1">
    <source>
        <dbReference type="ARBA" id="ARBA00004191"/>
    </source>
</evidence>
<evidence type="ECO:0000256" key="3">
    <source>
        <dbReference type="ARBA" id="ARBA00022512"/>
    </source>
</evidence>
<evidence type="ECO:0000256" key="4">
    <source>
        <dbReference type="ARBA" id="ARBA00022525"/>
    </source>
</evidence>
<keyword evidence="9" id="KW-0732">Signal</keyword>
<reference evidence="10" key="2">
    <citation type="journal article" date="2022" name="Hortic Res">
        <title>The genome of Dioscorea zingiberensis sheds light on the biosynthesis, origin and evolution of the medicinally important diosgenin saponins.</title>
        <authorList>
            <person name="Li Y."/>
            <person name="Tan C."/>
            <person name="Li Z."/>
            <person name="Guo J."/>
            <person name="Li S."/>
            <person name="Chen X."/>
            <person name="Wang C."/>
            <person name="Dai X."/>
            <person name="Yang H."/>
            <person name="Song W."/>
            <person name="Hou L."/>
            <person name="Xu J."/>
            <person name="Tong Z."/>
            <person name="Xu A."/>
            <person name="Yuan X."/>
            <person name="Wang W."/>
            <person name="Yang Q."/>
            <person name="Chen L."/>
            <person name="Sun Z."/>
            <person name="Wang K."/>
            <person name="Pan B."/>
            <person name="Chen J."/>
            <person name="Bao Y."/>
            <person name="Liu F."/>
            <person name="Qi X."/>
            <person name="Gang D.R."/>
            <person name="Wen J."/>
            <person name="Li J."/>
        </authorList>
    </citation>
    <scope>NUCLEOTIDE SEQUENCE</scope>
    <source>
        <strain evidence="10">Dzin_1.0</strain>
    </source>
</reference>
<evidence type="ECO:0000256" key="5">
    <source>
        <dbReference type="ARBA" id="ARBA00022801"/>
    </source>
</evidence>
<keyword evidence="5 8" id="KW-0378">Hydrolase</keyword>
<dbReference type="InterPro" id="IPR000743">
    <property type="entry name" value="Glyco_hydro_28"/>
</dbReference>
<dbReference type="PANTHER" id="PTHR31375">
    <property type="match status" value="1"/>
</dbReference>
<proteinExistence type="inferred from homology"/>
<dbReference type="Pfam" id="PF00295">
    <property type="entry name" value="Glyco_hydro_28"/>
    <property type="match status" value="1"/>
</dbReference>
<dbReference type="GO" id="GO:0005975">
    <property type="term" value="P:carbohydrate metabolic process"/>
    <property type="evidence" value="ECO:0007669"/>
    <property type="project" value="InterPro"/>
</dbReference>
<comment type="similarity">
    <text evidence="2 8">Belongs to the glycosyl hydrolase 28 family.</text>
</comment>
<evidence type="ECO:0000256" key="6">
    <source>
        <dbReference type="ARBA" id="ARBA00023295"/>
    </source>
</evidence>
<sequence length="323" mass="33794">MFHLNSSFVLLSITTGLLLLVQALPRVKANYNNIVSYGAKPDGQTDSSGSLLSAWQAACTSKGSSTIYIPSGTFMLKPVTLSGPCESNKIIIHIDGTLIAPSSYNITIQWIRFKLVDGVSIYGGTINGQVQALWFYKSSSNDCPAGATSLIFSNSKNIVISGLTLINSELFHIVIHGCEGVQVQGVKISAPGNSPNTDGIHVQKSTNVMITGTDIKTGDDCVSIGFGTTNLWIEDVTCGLGHGIRVSTGGLPEGRLPAARVPSPGVRPGLSAAASVSSTVRAAAATTAAEQRAELHRRMLGRSLLLLPPGCMLLRDGAPSSLS</sequence>
<keyword evidence="11" id="KW-1185">Reference proteome</keyword>
<feature type="chain" id="PRO_5038482420" description="Polygalacturonase" evidence="9">
    <location>
        <begin position="30"/>
        <end position="323"/>
    </location>
</feature>
<gene>
    <name evidence="10" type="ORF">J5N97_015649</name>
</gene>
<feature type="signal peptide" evidence="9">
    <location>
        <begin position="1"/>
        <end position="29"/>
    </location>
</feature>
<dbReference type="AlphaFoldDB" id="A0A9D5HEK4"/>
<keyword evidence="4" id="KW-0964">Secreted</keyword>
<name>A0A9D5HEK4_9LILI</name>
<keyword evidence="3" id="KW-0134">Cell wall</keyword>
<evidence type="ECO:0000256" key="8">
    <source>
        <dbReference type="RuleBase" id="RU361169"/>
    </source>
</evidence>
<evidence type="ECO:0000313" key="11">
    <source>
        <dbReference type="Proteomes" id="UP001085076"/>
    </source>
</evidence>
<dbReference type="InterPro" id="IPR011050">
    <property type="entry name" value="Pectin_lyase_fold/virulence"/>
</dbReference>
<evidence type="ECO:0000256" key="2">
    <source>
        <dbReference type="ARBA" id="ARBA00008834"/>
    </source>
</evidence>
<dbReference type="SUPFAM" id="SSF51126">
    <property type="entry name" value="Pectin lyase-like"/>
    <property type="match status" value="1"/>
</dbReference>
<accession>A0A9D5HEK4</accession>
<comment type="subcellular location">
    <subcellularLocation>
        <location evidence="1">Secreted</location>
        <location evidence="1">Cell wall</location>
    </subcellularLocation>
</comment>
<keyword evidence="6 8" id="KW-0326">Glycosidase</keyword>
<organism evidence="10 11">
    <name type="scientific">Dioscorea zingiberensis</name>
    <dbReference type="NCBI Taxonomy" id="325984"/>
    <lineage>
        <taxon>Eukaryota</taxon>
        <taxon>Viridiplantae</taxon>
        <taxon>Streptophyta</taxon>
        <taxon>Embryophyta</taxon>
        <taxon>Tracheophyta</taxon>
        <taxon>Spermatophyta</taxon>
        <taxon>Magnoliopsida</taxon>
        <taxon>Liliopsida</taxon>
        <taxon>Dioscoreales</taxon>
        <taxon>Dioscoreaceae</taxon>
        <taxon>Dioscorea</taxon>
    </lineage>
</organism>
<dbReference type="OrthoDB" id="187139at2759"/>
<evidence type="ECO:0000313" key="10">
    <source>
        <dbReference type="EMBL" id="KAJ0973684.1"/>
    </source>
</evidence>
<protein>
    <recommendedName>
        <fullName evidence="12">Polygalacturonase</fullName>
    </recommendedName>
</protein>
<dbReference type="GO" id="GO:0004650">
    <property type="term" value="F:polygalacturonase activity"/>
    <property type="evidence" value="ECO:0007669"/>
    <property type="project" value="InterPro"/>
</dbReference>
<evidence type="ECO:0000256" key="9">
    <source>
        <dbReference type="SAM" id="SignalP"/>
    </source>
</evidence>
<dbReference type="GO" id="GO:0071555">
    <property type="term" value="P:cell wall organization"/>
    <property type="evidence" value="ECO:0007669"/>
    <property type="project" value="UniProtKB-KW"/>
</dbReference>
<evidence type="ECO:0000256" key="7">
    <source>
        <dbReference type="ARBA" id="ARBA00023316"/>
    </source>
</evidence>
<reference evidence="10" key="1">
    <citation type="submission" date="2021-03" db="EMBL/GenBank/DDBJ databases">
        <authorList>
            <person name="Li Z."/>
            <person name="Yang C."/>
        </authorList>
    </citation>
    <scope>NUCLEOTIDE SEQUENCE</scope>
    <source>
        <strain evidence="10">Dzin_1.0</strain>
        <tissue evidence="10">Leaf</tissue>
    </source>
</reference>
<keyword evidence="7" id="KW-0961">Cell wall biogenesis/degradation</keyword>